<accession>A0ABM6PL24</accession>
<dbReference type="Proteomes" id="UP000815698">
    <property type="component" value="Chromosome"/>
</dbReference>
<organism evidence="1 2">
    <name type="scientific">Dermabacter jinjuensis</name>
    <dbReference type="NCBI Taxonomy" id="1667168"/>
    <lineage>
        <taxon>Bacteria</taxon>
        <taxon>Bacillati</taxon>
        <taxon>Actinomycetota</taxon>
        <taxon>Actinomycetes</taxon>
        <taxon>Micrococcales</taxon>
        <taxon>Dermabacteraceae</taxon>
        <taxon>Dermabacter</taxon>
    </lineage>
</organism>
<name>A0ABM6PL24_9MICO</name>
<evidence type="ECO:0000313" key="1">
    <source>
        <dbReference type="EMBL" id="ATH95868.1"/>
    </source>
</evidence>
<gene>
    <name evidence="1" type="ORF">COP05_01245</name>
</gene>
<proteinExistence type="predicted"/>
<keyword evidence="2" id="KW-1185">Reference proteome</keyword>
<dbReference type="RefSeq" id="WP_096882419.1">
    <property type="nucleotide sequence ID" value="NZ_CP023482.1"/>
</dbReference>
<protein>
    <submittedName>
        <fullName evidence="1">Uncharacterized protein</fullName>
    </submittedName>
</protein>
<dbReference type="EMBL" id="CP023482">
    <property type="protein sequence ID" value="ATH95868.1"/>
    <property type="molecule type" value="Genomic_DNA"/>
</dbReference>
<sequence length="95" mass="10914">MADIRRTLISVEMQDGTRYLDRRVLFADKIRLEKAARNNKWDITRDEITVQGFLAWAVLNREGEISDTYETFLERVADISFDADANETSEGLAGE</sequence>
<reference evidence="1 2" key="1">
    <citation type="journal article" date="2016" name="Int. J. Syst. Evol. Microbiol.">
        <title>Dermabacter jinjuensis sp. nov., a novel species of the genus Dermabacter isolated from a clinical specimen.</title>
        <authorList>
            <person name="Park Y.K."/>
            <person name="Lee K.M."/>
            <person name="Lee W.K."/>
            <person name="Cho M.J."/>
            <person name="Lee H.S."/>
            <person name="Cho Y.G."/>
            <person name="Lee Y.C."/>
            <person name="Lee W.K."/>
            <person name="Seong W.K."/>
            <person name="Hwang K.J."/>
        </authorList>
    </citation>
    <scope>NUCLEOTIDE SEQUENCE [LARGE SCALE GENOMIC DNA]</scope>
    <source>
        <strain evidence="1 2">32T</strain>
    </source>
</reference>
<evidence type="ECO:0000313" key="2">
    <source>
        <dbReference type="Proteomes" id="UP000815698"/>
    </source>
</evidence>